<protein>
    <submittedName>
        <fullName evidence="1">Os06g0479200 protein</fullName>
    </submittedName>
</protein>
<proteinExistence type="predicted"/>
<dbReference type="Proteomes" id="UP000059680">
    <property type="component" value="Chromosome 6"/>
</dbReference>
<dbReference type="InParanoid" id="A0A0P0WWT0"/>
<name>A0A0P0WWT0_ORYSJ</name>
<evidence type="ECO:0000313" key="1">
    <source>
        <dbReference type="EMBL" id="BAS97792.1"/>
    </source>
</evidence>
<sequence>KRQRCDASSGGALFLCPPPSAAPVYPDHKSRSTMADPALASDPELHGLSYIYERNGRHYCLTMATPTVVPNPPAKFSESA</sequence>
<dbReference type="EMBL" id="AP014962">
    <property type="protein sequence ID" value="BAS97792.1"/>
    <property type="molecule type" value="Genomic_DNA"/>
</dbReference>
<keyword evidence="2" id="KW-1185">Reference proteome</keyword>
<dbReference type="PaxDb" id="39947-A0A0P0WWT0"/>
<dbReference type="Gramene" id="Os06t0479200-01">
    <property type="protein sequence ID" value="Os06t0479200-01"/>
    <property type="gene ID" value="Os06g0479200"/>
</dbReference>
<feature type="non-terminal residue" evidence="1">
    <location>
        <position position="1"/>
    </location>
</feature>
<dbReference type="Gramene" id="Os06t0479200-02">
    <property type="protein sequence ID" value="Os06t0479200-02"/>
    <property type="gene ID" value="Os06g0479200"/>
</dbReference>
<gene>
    <name evidence="1" type="ordered locus">Os06g0479200</name>
    <name evidence="1" type="ORF">OSNPB_060479200</name>
</gene>
<accession>A0A0P0WWT0</accession>
<reference evidence="1 2" key="2">
    <citation type="journal article" date="2013" name="Plant Cell Physiol.">
        <title>Rice Annotation Project Database (RAP-DB): an integrative and interactive database for rice genomics.</title>
        <authorList>
            <person name="Sakai H."/>
            <person name="Lee S.S."/>
            <person name="Tanaka T."/>
            <person name="Numa H."/>
            <person name="Kim J."/>
            <person name="Kawahara Y."/>
            <person name="Wakimoto H."/>
            <person name="Yang C.C."/>
            <person name="Iwamoto M."/>
            <person name="Abe T."/>
            <person name="Yamada Y."/>
            <person name="Muto A."/>
            <person name="Inokuchi H."/>
            <person name="Ikemura T."/>
            <person name="Matsumoto T."/>
            <person name="Sasaki T."/>
            <person name="Itoh T."/>
        </authorList>
    </citation>
    <scope>NUCLEOTIDE SEQUENCE [LARGE SCALE GENOMIC DNA]</scope>
    <source>
        <strain evidence="2">cv. Nipponbare</strain>
    </source>
</reference>
<dbReference type="AlphaFoldDB" id="A0A0P0WWT0"/>
<organism evidence="1 2">
    <name type="scientific">Oryza sativa subsp. japonica</name>
    <name type="common">Rice</name>
    <dbReference type="NCBI Taxonomy" id="39947"/>
    <lineage>
        <taxon>Eukaryota</taxon>
        <taxon>Viridiplantae</taxon>
        <taxon>Streptophyta</taxon>
        <taxon>Embryophyta</taxon>
        <taxon>Tracheophyta</taxon>
        <taxon>Spermatophyta</taxon>
        <taxon>Magnoliopsida</taxon>
        <taxon>Liliopsida</taxon>
        <taxon>Poales</taxon>
        <taxon>Poaceae</taxon>
        <taxon>BOP clade</taxon>
        <taxon>Oryzoideae</taxon>
        <taxon>Oryzeae</taxon>
        <taxon>Oryzinae</taxon>
        <taxon>Oryza</taxon>
        <taxon>Oryza sativa</taxon>
    </lineage>
</organism>
<evidence type="ECO:0000313" key="2">
    <source>
        <dbReference type="Proteomes" id="UP000059680"/>
    </source>
</evidence>
<reference evidence="1 2" key="3">
    <citation type="journal article" date="2013" name="Rice">
        <title>Improvement of the Oryza sativa Nipponbare reference genome using next generation sequence and optical map data.</title>
        <authorList>
            <person name="Kawahara Y."/>
            <person name="de la Bastide M."/>
            <person name="Hamilton J.P."/>
            <person name="Kanamori H."/>
            <person name="McCombie W.R."/>
            <person name="Ouyang S."/>
            <person name="Schwartz D.C."/>
            <person name="Tanaka T."/>
            <person name="Wu J."/>
            <person name="Zhou S."/>
            <person name="Childs K.L."/>
            <person name="Davidson R.M."/>
            <person name="Lin H."/>
            <person name="Quesada-Ocampo L."/>
            <person name="Vaillancourt B."/>
            <person name="Sakai H."/>
            <person name="Lee S.S."/>
            <person name="Kim J."/>
            <person name="Numa H."/>
            <person name="Itoh T."/>
            <person name="Buell C.R."/>
            <person name="Matsumoto T."/>
        </authorList>
    </citation>
    <scope>NUCLEOTIDE SEQUENCE [LARGE SCALE GENOMIC DNA]</scope>
    <source>
        <strain evidence="2">cv. Nipponbare</strain>
    </source>
</reference>
<reference evidence="2" key="1">
    <citation type="journal article" date="2005" name="Nature">
        <title>The map-based sequence of the rice genome.</title>
        <authorList>
            <consortium name="International rice genome sequencing project (IRGSP)"/>
            <person name="Matsumoto T."/>
            <person name="Wu J."/>
            <person name="Kanamori H."/>
            <person name="Katayose Y."/>
            <person name="Fujisawa M."/>
            <person name="Namiki N."/>
            <person name="Mizuno H."/>
            <person name="Yamamoto K."/>
            <person name="Antonio B.A."/>
            <person name="Baba T."/>
            <person name="Sakata K."/>
            <person name="Nagamura Y."/>
            <person name="Aoki H."/>
            <person name="Arikawa K."/>
            <person name="Arita K."/>
            <person name="Bito T."/>
            <person name="Chiden Y."/>
            <person name="Fujitsuka N."/>
            <person name="Fukunaka R."/>
            <person name="Hamada M."/>
            <person name="Harada C."/>
            <person name="Hayashi A."/>
            <person name="Hijishita S."/>
            <person name="Honda M."/>
            <person name="Hosokawa S."/>
            <person name="Ichikawa Y."/>
            <person name="Idonuma A."/>
            <person name="Iijima M."/>
            <person name="Ikeda M."/>
            <person name="Ikeno M."/>
            <person name="Ito K."/>
            <person name="Ito S."/>
            <person name="Ito T."/>
            <person name="Ito Y."/>
            <person name="Ito Y."/>
            <person name="Iwabuchi A."/>
            <person name="Kamiya K."/>
            <person name="Karasawa W."/>
            <person name="Kurita K."/>
            <person name="Katagiri S."/>
            <person name="Kikuta A."/>
            <person name="Kobayashi H."/>
            <person name="Kobayashi N."/>
            <person name="Machita K."/>
            <person name="Maehara T."/>
            <person name="Masukawa M."/>
            <person name="Mizubayashi T."/>
            <person name="Mukai Y."/>
            <person name="Nagasaki H."/>
            <person name="Nagata Y."/>
            <person name="Naito S."/>
            <person name="Nakashima M."/>
            <person name="Nakama Y."/>
            <person name="Nakamichi Y."/>
            <person name="Nakamura M."/>
            <person name="Meguro A."/>
            <person name="Negishi M."/>
            <person name="Ohta I."/>
            <person name="Ohta T."/>
            <person name="Okamoto M."/>
            <person name="Ono N."/>
            <person name="Saji S."/>
            <person name="Sakaguchi M."/>
            <person name="Sakai K."/>
            <person name="Shibata M."/>
            <person name="Shimokawa T."/>
            <person name="Song J."/>
            <person name="Takazaki Y."/>
            <person name="Terasawa K."/>
            <person name="Tsugane M."/>
            <person name="Tsuji K."/>
            <person name="Ueda S."/>
            <person name="Waki K."/>
            <person name="Yamagata H."/>
            <person name="Yamamoto M."/>
            <person name="Yamamoto S."/>
            <person name="Yamane H."/>
            <person name="Yoshiki S."/>
            <person name="Yoshihara R."/>
            <person name="Yukawa K."/>
            <person name="Zhong H."/>
            <person name="Yano M."/>
            <person name="Yuan Q."/>
            <person name="Ouyang S."/>
            <person name="Liu J."/>
            <person name="Jones K.M."/>
            <person name="Gansberger K."/>
            <person name="Moffat K."/>
            <person name="Hill J."/>
            <person name="Bera J."/>
            <person name="Fadrosh D."/>
            <person name="Jin S."/>
            <person name="Johri S."/>
            <person name="Kim M."/>
            <person name="Overton L."/>
            <person name="Reardon M."/>
            <person name="Tsitrin T."/>
            <person name="Vuong H."/>
            <person name="Weaver B."/>
            <person name="Ciecko A."/>
            <person name="Tallon L."/>
            <person name="Jackson J."/>
            <person name="Pai G."/>
            <person name="Aken S.V."/>
            <person name="Utterback T."/>
            <person name="Reidmuller S."/>
            <person name="Feldblyum T."/>
            <person name="Hsiao J."/>
            <person name="Zismann V."/>
            <person name="Iobst S."/>
            <person name="de Vazeille A.R."/>
            <person name="Buell C.R."/>
            <person name="Ying K."/>
            <person name="Li Y."/>
            <person name="Lu T."/>
            <person name="Huang Y."/>
            <person name="Zhao Q."/>
            <person name="Feng Q."/>
            <person name="Zhang L."/>
            <person name="Zhu J."/>
            <person name="Weng Q."/>
            <person name="Mu J."/>
            <person name="Lu Y."/>
            <person name="Fan D."/>
            <person name="Liu Y."/>
            <person name="Guan J."/>
            <person name="Zhang Y."/>
            <person name="Yu S."/>
            <person name="Liu X."/>
            <person name="Zhang Y."/>
            <person name="Hong G."/>
            <person name="Han B."/>
            <person name="Choisne N."/>
            <person name="Demange N."/>
            <person name="Orjeda G."/>
            <person name="Samain S."/>
            <person name="Cattolico L."/>
            <person name="Pelletier E."/>
            <person name="Couloux A."/>
            <person name="Segurens B."/>
            <person name="Wincker P."/>
            <person name="D'Hont A."/>
            <person name="Scarpelli C."/>
            <person name="Weissenbach J."/>
            <person name="Salanoubat M."/>
            <person name="Quetier F."/>
            <person name="Yu Y."/>
            <person name="Kim H.R."/>
            <person name="Rambo T."/>
            <person name="Currie J."/>
            <person name="Collura K."/>
            <person name="Luo M."/>
            <person name="Yang T."/>
            <person name="Ammiraju J.S.S."/>
            <person name="Engler F."/>
            <person name="Soderlund C."/>
            <person name="Wing R.A."/>
            <person name="Palmer L.E."/>
            <person name="de la Bastide M."/>
            <person name="Spiegel L."/>
            <person name="Nascimento L."/>
            <person name="Zutavern T."/>
            <person name="O'Shaughnessy A."/>
            <person name="Dike S."/>
            <person name="Dedhia N."/>
            <person name="Preston R."/>
            <person name="Balija V."/>
            <person name="McCombie W.R."/>
            <person name="Chow T."/>
            <person name="Chen H."/>
            <person name="Chung M."/>
            <person name="Chen C."/>
            <person name="Shaw J."/>
            <person name="Wu H."/>
            <person name="Hsiao K."/>
            <person name="Chao Y."/>
            <person name="Chu M."/>
            <person name="Cheng C."/>
            <person name="Hour A."/>
            <person name="Lee P."/>
            <person name="Lin S."/>
            <person name="Lin Y."/>
            <person name="Liou J."/>
            <person name="Liu S."/>
            <person name="Hsing Y."/>
            <person name="Raghuvanshi S."/>
            <person name="Mohanty A."/>
            <person name="Bharti A.K."/>
            <person name="Gaur A."/>
            <person name="Gupta V."/>
            <person name="Kumar D."/>
            <person name="Ravi V."/>
            <person name="Vij S."/>
            <person name="Kapur A."/>
            <person name="Khurana P."/>
            <person name="Khurana P."/>
            <person name="Khurana J.P."/>
            <person name="Tyagi A.K."/>
            <person name="Gaikwad K."/>
            <person name="Singh A."/>
            <person name="Dalal V."/>
            <person name="Srivastava S."/>
            <person name="Dixit A."/>
            <person name="Pal A.K."/>
            <person name="Ghazi I.A."/>
            <person name="Yadav M."/>
            <person name="Pandit A."/>
            <person name="Bhargava A."/>
            <person name="Sureshbabu K."/>
            <person name="Batra K."/>
            <person name="Sharma T.R."/>
            <person name="Mohapatra T."/>
            <person name="Singh N.K."/>
            <person name="Messing J."/>
            <person name="Nelson A.B."/>
            <person name="Fuks G."/>
            <person name="Kavchok S."/>
            <person name="Keizer G."/>
            <person name="Linton E."/>
            <person name="Llaca V."/>
            <person name="Song R."/>
            <person name="Tanyolac B."/>
            <person name="Young S."/>
            <person name="Ho-Il K."/>
            <person name="Hahn J.H."/>
            <person name="Sangsakoo G."/>
            <person name="Vanavichit A."/>
            <person name="de Mattos Luiz.A.T."/>
            <person name="Zimmer P.D."/>
            <person name="Malone G."/>
            <person name="Dellagostin O."/>
            <person name="de Oliveira A.C."/>
            <person name="Bevan M."/>
            <person name="Bancroft I."/>
            <person name="Minx P."/>
            <person name="Cordum H."/>
            <person name="Wilson R."/>
            <person name="Cheng Z."/>
            <person name="Jin W."/>
            <person name="Jiang J."/>
            <person name="Leong S.A."/>
            <person name="Iwama H."/>
            <person name="Gojobori T."/>
            <person name="Itoh T."/>
            <person name="Niimura Y."/>
            <person name="Fujii Y."/>
            <person name="Habara T."/>
            <person name="Sakai H."/>
            <person name="Sato Y."/>
            <person name="Wilson G."/>
            <person name="Kumar K."/>
            <person name="McCouch S."/>
            <person name="Juretic N."/>
            <person name="Hoen D."/>
            <person name="Wright S."/>
            <person name="Bruskiewich R."/>
            <person name="Bureau T."/>
            <person name="Miyao A."/>
            <person name="Hirochika H."/>
            <person name="Nishikawa T."/>
            <person name="Kadowaki K."/>
            <person name="Sugiura M."/>
            <person name="Burr B."/>
            <person name="Sasaki T."/>
        </authorList>
    </citation>
    <scope>NUCLEOTIDE SEQUENCE [LARGE SCALE GENOMIC DNA]</scope>
    <source>
        <strain evidence="2">cv. Nipponbare</strain>
    </source>
</reference>